<dbReference type="GO" id="GO:0016705">
    <property type="term" value="F:oxidoreductase activity, acting on paired donors, with incorporation or reduction of molecular oxygen"/>
    <property type="evidence" value="ECO:0007669"/>
    <property type="project" value="InterPro"/>
</dbReference>
<protein>
    <submittedName>
        <fullName evidence="3">Alkanesulfonate monooxygenase SsuD/methylene tetrahydromethanopterin reductase-like flavin-dependent oxidoreductase (Luciferase family)</fullName>
    </submittedName>
</protein>
<accession>A0A4V2EXZ0</accession>
<dbReference type="EMBL" id="SGWX01000001">
    <property type="protein sequence ID" value="RZS61160.1"/>
    <property type="molecule type" value="Genomic_DNA"/>
</dbReference>
<dbReference type="PANTHER" id="PTHR43244:SF1">
    <property type="entry name" value="5,10-METHYLENETETRAHYDROMETHANOPTERIN REDUCTASE"/>
    <property type="match status" value="1"/>
</dbReference>
<evidence type="ECO:0000259" key="2">
    <source>
        <dbReference type="Pfam" id="PF00296"/>
    </source>
</evidence>
<dbReference type="AlphaFoldDB" id="A0A4V2EXZ0"/>
<dbReference type="OrthoDB" id="7903015at2"/>
<organism evidence="3 4">
    <name type="scientific">Xylanimonas ulmi</name>
    <dbReference type="NCBI Taxonomy" id="228973"/>
    <lineage>
        <taxon>Bacteria</taxon>
        <taxon>Bacillati</taxon>
        <taxon>Actinomycetota</taxon>
        <taxon>Actinomycetes</taxon>
        <taxon>Micrococcales</taxon>
        <taxon>Promicromonosporaceae</taxon>
        <taxon>Xylanimonas</taxon>
    </lineage>
</organism>
<reference evidence="3 4" key="1">
    <citation type="submission" date="2019-02" db="EMBL/GenBank/DDBJ databases">
        <title>Sequencing the genomes of 1000 actinobacteria strains.</title>
        <authorList>
            <person name="Klenk H.-P."/>
        </authorList>
    </citation>
    <scope>NUCLEOTIDE SEQUENCE [LARGE SCALE GENOMIC DNA]</scope>
    <source>
        <strain evidence="3 4">DSM 16932</strain>
    </source>
</reference>
<dbReference type="GO" id="GO:0004497">
    <property type="term" value="F:monooxygenase activity"/>
    <property type="evidence" value="ECO:0007669"/>
    <property type="project" value="UniProtKB-KW"/>
</dbReference>
<dbReference type="Proteomes" id="UP000293852">
    <property type="component" value="Unassembled WGS sequence"/>
</dbReference>
<keyword evidence="1" id="KW-0560">Oxidoreductase</keyword>
<evidence type="ECO:0000313" key="3">
    <source>
        <dbReference type="EMBL" id="RZS61160.1"/>
    </source>
</evidence>
<dbReference type="Gene3D" id="3.20.20.30">
    <property type="entry name" value="Luciferase-like domain"/>
    <property type="match status" value="1"/>
</dbReference>
<dbReference type="InterPro" id="IPR036661">
    <property type="entry name" value="Luciferase-like_sf"/>
</dbReference>
<gene>
    <name evidence="3" type="ORF">EV386_1448</name>
</gene>
<evidence type="ECO:0000256" key="1">
    <source>
        <dbReference type="ARBA" id="ARBA00023002"/>
    </source>
</evidence>
<dbReference type="SUPFAM" id="SSF51679">
    <property type="entry name" value="Bacterial luciferase-like"/>
    <property type="match status" value="1"/>
</dbReference>
<keyword evidence="4" id="KW-1185">Reference proteome</keyword>
<evidence type="ECO:0000313" key="4">
    <source>
        <dbReference type="Proteomes" id="UP000293852"/>
    </source>
</evidence>
<dbReference type="InterPro" id="IPR011251">
    <property type="entry name" value="Luciferase-like_dom"/>
</dbReference>
<dbReference type="InterPro" id="IPR050564">
    <property type="entry name" value="F420-G6PD/mer"/>
</dbReference>
<dbReference type="Pfam" id="PF00296">
    <property type="entry name" value="Bac_luciferase"/>
    <property type="match status" value="1"/>
</dbReference>
<comment type="caution">
    <text evidence="3">The sequence shown here is derived from an EMBL/GenBank/DDBJ whole genome shotgun (WGS) entry which is preliminary data.</text>
</comment>
<feature type="domain" description="Luciferase-like" evidence="2">
    <location>
        <begin position="24"/>
        <end position="254"/>
    </location>
</feature>
<proteinExistence type="predicted"/>
<name>A0A4V2EXZ0_9MICO</name>
<keyword evidence="3" id="KW-0503">Monooxygenase</keyword>
<dbReference type="PANTHER" id="PTHR43244">
    <property type="match status" value="1"/>
</dbReference>
<sequence>MWDDPGMALADRVSFGLSLPHRMAEAEPAGIVGRVARRAEALGFDDVWVSDGGLGLSGTLEPFAVLNHAAALTTRVRLGVAVLVLPTHHPVRVAHAVTSLDRLSGGRAVLGVGLGGRRHDDVYQVPPERRVTRFSEQIRLVRALLAGGRVSLDSDFYSGVVDAAAPTAPQAVPPLWIGGTHPDAVRRAARLADGWIGAGSSSSATFTALVPRLRDALEECGKDPAAFPISKRVYVSVSDDRRSARAEADSLLGPTYGDPQMAERVAVCGTSDDVAEHLESLADAGATHLLLHPTARLEEHADTLARIVGLA</sequence>